<dbReference type="GO" id="GO:0043190">
    <property type="term" value="C:ATP-binding cassette (ABC) transporter complex"/>
    <property type="evidence" value="ECO:0007669"/>
    <property type="project" value="TreeGrafter"/>
</dbReference>
<keyword evidence="8" id="KW-0472">Membrane</keyword>
<evidence type="ECO:0000256" key="2">
    <source>
        <dbReference type="ARBA" id="ARBA00005417"/>
    </source>
</evidence>
<keyword evidence="6 10" id="KW-0067">ATP-binding</keyword>
<dbReference type="Gene3D" id="3.40.50.300">
    <property type="entry name" value="P-loop containing nucleotide triphosphate hydrolases"/>
    <property type="match status" value="1"/>
</dbReference>
<keyword evidence="3" id="KW-0813">Transport</keyword>
<dbReference type="InterPro" id="IPR017871">
    <property type="entry name" value="ABC_transporter-like_CS"/>
</dbReference>
<name>A0A1G9QL75_9FIRM</name>
<keyword evidence="11" id="KW-1185">Reference proteome</keyword>
<evidence type="ECO:0000313" key="10">
    <source>
        <dbReference type="EMBL" id="SDM11746.1"/>
    </source>
</evidence>
<gene>
    <name evidence="10" type="ORF">SAMN04488692_11722</name>
</gene>
<dbReference type="PANTHER" id="PTHR43553">
    <property type="entry name" value="HEAVY METAL TRANSPORTER"/>
    <property type="match status" value="1"/>
</dbReference>
<evidence type="ECO:0000256" key="1">
    <source>
        <dbReference type="ARBA" id="ARBA00004202"/>
    </source>
</evidence>
<dbReference type="PROSITE" id="PS50893">
    <property type="entry name" value="ABC_TRANSPORTER_2"/>
    <property type="match status" value="1"/>
</dbReference>
<comment type="subcellular location">
    <subcellularLocation>
        <location evidence="1">Cell membrane</location>
        <topology evidence="1">Peripheral membrane protein</topology>
    </subcellularLocation>
</comment>
<evidence type="ECO:0000256" key="7">
    <source>
        <dbReference type="ARBA" id="ARBA00022967"/>
    </source>
</evidence>
<dbReference type="FunFam" id="3.40.50.300:FF:000224">
    <property type="entry name" value="Energy-coupling factor transporter ATP-binding protein EcfA"/>
    <property type="match status" value="1"/>
</dbReference>
<organism evidence="10 11">
    <name type="scientific">Halarsenatibacter silvermanii</name>
    <dbReference type="NCBI Taxonomy" id="321763"/>
    <lineage>
        <taxon>Bacteria</taxon>
        <taxon>Bacillati</taxon>
        <taxon>Bacillota</taxon>
        <taxon>Clostridia</taxon>
        <taxon>Halanaerobiales</taxon>
        <taxon>Halarsenatibacteraceae</taxon>
        <taxon>Halarsenatibacter</taxon>
    </lineage>
</organism>
<dbReference type="PROSITE" id="PS00211">
    <property type="entry name" value="ABC_TRANSPORTER_1"/>
    <property type="match status" value="1"/>
</dbReference>
<keyword evidence="4" id="KW-1003">Cell membrane</keyword>
<dbReference type="InterPro" id="IPR003593">
    <property type="entry name" value="AAA+_ATPase"/>
</dbReference>
<dbReference type="InterPro" id="IPR027417">
    <property type="entry name" value="P-loop_NTPase"/>
</dbReference>
<sequence length="276" mass="31281">MDRIIEVKNLAYTYNDGTEALQDVNFAVKPNSRVAVLGPNGAGKSTLLFHLNALYLAQKGEVYIKSRKIGEKHKDWVRKLVGLVMQDPDDQVFSTTVYEDVAFGLVNFGWQDRDKIDKKVKQALKSVDILNLQDKNPHHLSYGQKKRAAIAGILAVKPEIVIFDEPLSYLDPAGQKTLRRILADLYGEGKTLLVVTHDLDFAVEWADKIIIMKKGEIFYSGDYEIFARPDMIEEADLRLPKIMELLQELEGVDLKRLENPPRDVREAAEYLNNLPG</sequence>
<dbReference type="GO" id="GO:0042626">
    <property type="term" value="F:ATPase-coupled transmembrane transporter activity"/>
    <property type="evidence" value="ECO:0007669"/>
    <property type="project" value="TreeGrafter"/>
</dbReference>
<evidence type="ECO:0000256" key="5">
    <source>
        <dbReference type="ARBA" id="ARBA00022741"/>
    </source>
</evidence>
<dbReference type="SMART" id="SM00382">
    <property type="entry name" value="AAA"/>
    <property type="match status" value="1"/>
</dbReference>
<accession>A0A1G9QL75</accession>
<protein>
    <submittedName>
        <fullName evidence="10">Cobalt/nickel transport system ATP-binding protein</fullName>
    </submittedName>
</protein>
<keyword evidence="5" id="KW-0547">Nucleotide-binding</keyword>
<evidence type="ECO:0000256" key="6">
    <source>
        <dbReference type="ARBA" id="ARBA00022840"/>
    </source>
</evidence>
<dbReference type="PANTHER" id="PTHR43553:SF24">
    <property type="entry name" value="ENERGY-COUPLING FACTOR TRANSPORTER ATP-BINDING PROTEIN ECFA1"/>
    <property type="match status" value="1"/>
</dbReference>
<proteinExistence type="inferred from homology"/>
<dbReference type="GO" id="GO:0016887">
    <property type="term" value="F:ATP hydrolysis activity"/>
    <property type="evidence" value="ECO:0007669"/>
    <property type="project" value="InterPro"/>
</dbReference>
<dbReference type="InterPro" id="IPR050095">
    <property type="entry name" value="ECF_ABC_transporter_ATP-bd"/>
</dbReference>
<feature type="domain" description="ABC transporter" evidence="9">
    <location>
        <begin position="5"/>
        <end position="239"/>
    </location>
</feature>
<evidence type="ECO:0000313" key="11">
    <source>
        <dbReference type="Proteomes" id="UP000199476"/>
    </source>
</evidence>
<evidence type="ECO:0000256" key="8">
    <source>
        <dbReference type="ARBA" id="ARBA00023136"/>
    </source>
</evidence>
<dbReference type="Proteomes" id="UP000199476">
    <property type="component" value="Unassembled WGS sequence"/>
</dbReference>
<keyword evidence="7" id="KW-1278">Translocase</keyword>
<dbReference type="Pfam" id="PF00005">
    <property type="entry name" value="ABC_tran"/>
    <property type="match status" value="1"/>
</dbReference>
<dbReference type="SUPFAM" id="SSF52540">
    <property type="entry name" value="P-loop containing nucleoside triphosphate hydrolases"/>
    <property type="match status" value="1"/>
</dbReference>
<evidence type="ECO:0000256" key="4">
    <source>
        <dbReference type="ARBA" id="ARBA00022475"/>
    </source>
</evidence>
<dbReference type="OrthoDB" id="9814634at2"/>
<reference evidence="10 11" key="1">
    <citation type="submission" date="2016-10" db="EMBL/GenBank/DDBJ databases">
        <authorList>
            <person name="de Groot N.N."/>
        </authorList>
    </citation>
    <scope>NUCLEOTIDE SEQUENCE [LARGE SCALE GENOMIC DNA]</scope>
    <source>
        <strain evidence="10 11">SLAS-1</strain>
    </source>
</reference>
<dbReference type="EMBL" id="FNGO01000017">
    <property type="protein sequence ID" value="SDM11746.1"/>
    <property type="molecule type" value="Genomic_DNA"/>
</dbReference>
<dbReference type="InterPro" id="IPR015856">
    <property type="entry name" value="ABC_transpr_CbiO/EcfA_su"/>
</dbReference>
<dbReference type="InterPro" id="IPR003439">
    <property type="entry name" value="ABC_transporter-like_ATP-bd"/>
</dbReference>
<evidence type="ECO:0000259" key="9">
    <source>
        <dbReference type="PROSITE" id="PS50893"/>
    </source>
</evidence>
<evidence type="ECO:0000256" key="3">
    <source>
        <dbReference type="ARBA" id="ARBA00022448"/>
    </source>
</evidence>
<dbReference type="GO" id="GO:0005524">
    <property type="term" value="F:ATP binding"/>
    <property type="evidence" value="ECO:0007669"/>
    <property type="project" value="UniProtKB-KW"/>
</dbReference>
<comment type="similarity">
    <text evidence="2">Belongs to the ABC transporter superfamily.</text>
</comment>
<dbReference type="CDD" id="cd03225">
    <property type="entry name" value="ABC_cobalt_CbiO_domain1"/>
    <property type="match status" value="1"/>
</dbReference>
<dbReference type="AlphaFoldDB" id="A0A1G9QL75"/>
<dbReference type="STRING" id="321763.SAMN04488692_11722"/>